<dbReference type="Proteomes" id="UP000611521">
    <property type="component" value="Unassembled WGS sequence"/>
</dbReference>
<dbReference type="RefSeq" id="WP_071641056.1">
    <property type="nucleotide sequence ID" value="NZ_JACSPX010000001.1"/>
</dbReference>
<name>A0ABR8W401_9MICO</name>
<protein>
    <recommendedName>
        <fullName evidence="1">DUF7882 domain-containing protein</fullName>
    </recommendedName>
</protein>
<proteinExistence type="predicted"/>
<organism evidence="2 3">
    <name type="scientific">Microbacterium commune</name>
    <dbReference type="NCBI Taxonomy" id="2762219"/>
    <lineage>
        <taxon>Bacteria</taxon>
        <taxon>Bacillati</taxon>
        <taxon>Actinomycetota</taxon>
        <taxon>Actinomycetes</taxon>
        <taxon>Micrococcales</taxon>
        <taxon>Microbacteriaceae</taxon>
        <taxon>Microbacterium</taxon>
    </lineage>
</organism>
<dbReference type="EMBL" id="JACSPX010000001">
    <property type="protein sequence ID" value="MBD8011754.1"/>
    <property type="molecule type" value="Genomic_DNA"/>
</dbReference>
<feature type="domain" description="DUF7882" evidence="1">
    <location>
        <begin position="1"/>
        <end position="94"/>
    </location>
</feature>
<accession>A0ABR8W401</accession>
<evidence type="ECO:0000313" key="2">
    <source>
        <dbReference type="EMBL" id="MBD8011754.1"/>
    </source>
</evidence>
<dbReference type="Pfam" id="PF25355">
    <property type="entry name" value="DUF7882"/>
    <property type="match status" value="1"/>
</dbReference>
<evidence type="ECO:0000313" key="3">
    <source>
        <dbReference type="Proteomes" id="UP000611521"/>
    </source>
</evidence>
<reference evidence="2 3" key="1">
    <citation type="submission" date="2020-08" db="EMBL/GenBank/DDBJ databases">
        <title>A Genomic Blueprint of the Chicken Gut Microbiome.</title>
        <authorList>
            <person name="Gilroy R."/>
            <person name="Ravi A."/>
            <person name="Getino M."/>
            <person name="Pursley I."/>
            <person name="Horton D.L."/>
            <person name="Alikhan N.-F."/>
            <person name="Baker D."/>
            <person name="Gharbi K."/>
            <person name="Hall N."/>
            <person name="Watson M."/>
            <person name="Adriaenssens E.M."/>
            <person name="Foster-Nyarko E."/>
            <person name="Jarju S."/>
            <person name="Secka A."/>
            <person name="Antonio M."/>
            <person name="Oren A."/>
            <person name="Chaudhuri R."/>
            <person name="La Ragione R.M."/>
            <person name="Hildebrand F."/>
            <person name="Pallen M.J."/>
        </authorList>
    </citation>
    <scope>NUCLEOTIDE SEQUENCE [LARGE SCALE GENOMIC DNA]</scope>
    <source>
        <strain evidence="2 3">Re1</strain>
    </source>
</reference>
<keyword evidence="3" id="KW-1185">Reference proteome</keyword>
<comment type="caution">
    <text evidence="2">The sequence shown here is derived from an EMBL/GenBank/DDBJ whole genome shotgun (WGS) entry which is preliminary data.</text>
</comment>
<dbReference type="InterPro" id="IPR057204">
    <property type="entry name" value="DUF7882"/>
</dbReference>
<gene>
    <name evidence="2" type="ORF">H9633_05515</name>
</gene>
<sequence>MGRLKYDSSAPPITIDDETLVHLKIVIGTKLRRNESFLLTWLRGDDAEDARTTIWVHPAIPMQFGFDSAVLPPVAPDRITTIMTALNATGELVLDEYIHAAAEPA</sequence>
<evidence type="ECO:0000259" key="1">
    <source>
        <dbReference type="Pfam" id="PF25355"/>
    </source>
</evidence>